<dbReference type="PROSITE" id="PS51195">
    <property type="entry name" value="Q_MOTIF"/>
    <property type="match status" value="1"/>
</dbReference>
<evidence type="ECO:0000256" key="5">
    <source>
        <dbReference type="ARBA" id="ARBA00038437"/>
    </source>
</evidence>
<dbReference type="GO" id="GO:0016787">
    <property type="term" value="F:hydrolase activity"/>
    <property type="evidence" value="ECO:0007669"/>
    <property type="project" value="UniProtKB-KW"/>
</dbReference>
<dbReference type="Pfam" id="PF00271">
    <property type="entry name" value="Helicase_C"/>
    <property type="match status" value="1"/>
</dbReference>
<dbReference type="RefSeq" id="WP_113287482.1">
    <property type="nucleotide sequence ID" value="NZ_QNTQ01000001.1"/>
</dbReference>
<accession>A0A365UD50</accession>
<evidence type="ECO:0000256" key="6">
    <source>
        <dbReference type="PROSITE-ProRule" id="PRU00552"/>
    </source>
</evidence>
<dbReference type="SUPFAM" id="SSF52540">
    <property type="entry name" value="P-loop containing nucleoside triphosphate hydrolases"/>
    <property type="match status" value="1"/>
</dbReference>
<evidence type="ECO:0000256" key="4">
    <source>
        <dbReference type="ARBA" id="ARBA00022840"/>
    </source>
</evidence>
<dbReference type="AlphaFoldDB" id="A0A365UD50"/>
<dbReference type="InterPro" id="IPR044742">
    <property type="entry name" value="DEAD/DEAH_RhlB"/>
</dbReference>
<dbReference type="SMART" id="SM00490">
    <property type="entry name" value="HELICc"/>
    <property type="match status" value="1"/>
</dbReference>
<evidence type="ECO:0000259" key="8">
    <source>
        <dbReference type="PROSITE" id="PS51192"/>
    </source>
</evidence>
<dbReference type="PROSITE" id="PS51192">
    <property type="entry name" value="HELICASE_ATP_BIND_1"/>
    <property type="match status" value="1"/>
</dbReference>
<proteinExistence type="inferred from homology"/>
<feature type="domain" description="DEAD-box RNA helicase Q" evidence="10">
    <location>
        <begin position="2"/>
        <end position="30"/>
    </location>
</feature>
<feature type="domain" description="Helicase C-terminal" evidence="9">
    <location>
        <begin position="239"/>
        <end position="383"/>
    </location>
</feature>
<dbReference type="Gene3D" id="3.40.50.300">
    <property type="entry name" value="P-loop containing nucleotide triphosphate hydrolases"/>
    <property type="match status" value="2"/>
</dbReference>
<protein>
    <submittedName>
        <fullName evidence="11">ATP-dependent helicase</fullName>
    </submittedName>
</protein>
<comment type="caution">
    <text evidence="11">The sequence shown here is derived from an EMBL/GenBank/DDBJ whole genome shotgun (WGS) entry which is preliminary data.</text>
</comment>
<name>A0A365UD50_9RHOB</name>
<dbReference type="InterPro" id="IPR014001">
    <property type="entry name" value="Helicase_ATP-bd"/>
</dbReference>
<dbReference type="InterPro" id="IPR001650">
    <property type="entry name" value="Helicase_C-like"/>
</dbReference>
<dbReference type="InterPro" id="IPR027417">
    <property type="entry name" value="P-loop_NTPase"/>
</dbReference>
<dbReference type="Pfam" id="PF00270">
    <property type="entry name" value="DEAD"/>
    <property type="match status" value="1"/>
</dbReference>
<feature type="compositionally biased region" description="Basic and acidic residues" evidence="7">
    <location>
        <begin position="380"/>
        <end position="391"/>
    </location>
</feature>
<evidence type="ECO:0000256" key="7">
    <source>
        <dbReference type="SAM" id="MobiDB-lite"/>
    </source>
</evidence>
<dbReference type="CDD" id="cd18787">
    <property type="entry name" value="SF2_C_DEAD"/>
    <property type="match status" value="1"/>
</dbReference>
<evidence type="ECO:0000313" key="12">
    <source>
        <dbReference type="Proteomes" id="UP000253370"/>
    </source>
</evidence>
<evidence type="ECO:0000256" key="1">
    <source>
        <dbReference type="ARBA" id="ARBA00022741"/>
    </source>
</evidence>
<dbReference type="InterPro" id="IPR011545">
    <property type="entry name" value="DEAD/DEAH_box_helicase_dom"/>
</dbReference>
<dbReference type="InterPro" id="IPR050079">
    <property type="entry name" value="DEAD_box_RNA_helicase"/>
</dbReference>
<gene>
    <name evidence="11" type="ORF">DRV85_00550</name>
</gene>
<organism evidence="11 12">
    <name type="scientific">Rhodosalinus halophilus</name>
    <dbReference type="NCBI Taxonomy" id="2259333"/>
    <lineage>
        <taxon>Bacteria</taxon>
        <taxon>Pseudomonadati</taxon>
        <taxon>Pseudomonadota</taxon>
        <taxon>Alphaproteobacteria</taxon>
        <taxon>Rhodobacterales</taxon>
        <taxon>Paracoccaceae</taxon>
        <taxon>Rhodosalinus</taxon>
    </lineage>
</organism>
<dbReference type="PANTHER" id="PTHR47959:SF13">
    <property type="entry name" value="ATP-DEPENDENT RNA HELICASE RHLE"/>
    <property type="match status" value="1"/>
</dbReference>
<feature type="region of interest" description="Disordered" evidence="7">
    <location>
        <begin position="373"/>
        <end position="419"/>
    </location>
</feature>
<keyword evidence="4" id="KW-0067">ATP-binding</keyword>
<sequence>MFDFDMLGLAPELDTALTRAGFTQPTPIQTRAIPLAMEGHDILGLAQTGTGKTLAFGLPIVHHLLGAPGKPQPGTAKALILAPTRELANQIAESLRQLTDGTRLRVATVVGGQSIGRQINLLSRGTDILVATPGRLIDLMERRAVDLGQVRHLVLDEADQMLDLGFIHALRKIAPRLGTPRQTMLFSATMPKQMEELSRAYLTDPRRVQVAPPGKAADKIAQSVHFLPKAEKPARLREILSRDLDALTLVFARTKHGAEKLMKGLVADGFNAASIHGNKSQGQRDRAIRAFRAGEITTLVATDVAARGIDVPGVAYVINYDLPEVPDNYVHRIGRTARAGREGEAIAFCAPDEAELLHEIQKLMKTEIPVASGTSPLRIEGGKAGRREGSAPRRPRGGGNGGAATQAPKRRRPRRRRAA</sequence>
<feature type="compositionally biased region" description="Basic residues" evidence="7">
    <location>
        <begin position="408"/>
        <end position="419"/>
    </location>
</feature>
<dbReference type="InterPro" id="IPR014014">
    <property type="entry name" value="RNA_helicase_DEAD_Q_motif"/>
</dbReference>
<dbReference type="GO" id="GO:0003676">
    <property type="term" value="F:nucleic acid binding"/>
    <property type="evidence" value="ECO:0007669"/>
    <property type="project" value="InterPro"/>
</dbReference>
<keyword evidence="12" id="KW-1185">Reference proteome</keyword>
<feature type="domain" description="Helicase ATP-binding" evidence="8">
    <location>
        <begin position="33"/>
        <end position="208"/>
    </location>
</feature>
<feature type="short sequence motif" description="Q motif" evidence="6">
    <location>
        <begin position="2"/>
        <end position="30"/>
    </location>
</feature>
<keyword evidence="1" id="KW-0547">Nucleotide-binding</keyword>
<evidence type="ECO:0000256" key="3">
    <source>
        <dbReference type="ARBA" id="ARBA00022806"/>
    </source>
</evidence>
<evidence type="ECO:0000259" key="10">
    <source>
        <dbReference type="PROSITE" id="PS51195"/>
    </source>
</evidence>
<reference evidence="11 12" key="1">
    <citation type="submission" date="2018-07" db="EMBL/GenBank/DDBJ databases">
        <title>Rhodosalinus sp. strain E84T genomic sequence and assembly.</title>
        <authorList>
            <person name="Liu Z.-W."/>
            <person name="Lu D.-C."/>
        </authorList>
    </citation>
    <scope>NUCLEOTIDE SEQUENCE [LARGE SCALE GENOMIC DNA]</scope>
    <source>
        <strain evidence="11 12">E84</strain>
    </source>
</reference>
<dbReference type="GO" id="GO:0003724">
    <property type="term" value="F:RNA helicase activity"/>
    <property type="evidence" value="ECO:0007669"/>
    <property type="project" value="InterPro"/>
</dbReference>
<keyword evidence="2" id="KW-0378">Hydrolase</keyword>
<dbReference type="EMBL" id="QNTQ01000001">
    <property type="protein sequence ID" value="RBI87458.1"/>
    <property type="molecule type" value="Genomic_DNA"/>
</dbReference>
<dbReference type="CDD" id="cd00268">
    <property type="entry name" value="DEADc"/>
    <property type="match status" value="1"/>
</dbReference>
<evidence type="ECO:0000313" key="11">
    <source>
        <dbReference type="EMBL" id="RBI87458.1"/>
    </source>
</evidence>
<dbReference type="GO" id="GO:0005829">
    <property type="term" value="C:cytosol"/>
    <property type="evidence" value="ECO:0007669"/>
    <property type="project" value="TreeGrafter"/>
</dbReference>
<evidence type="ECO:0000259" key="9">
    <source>
        <dbReference type="PROSITE" id="PS51194"/>
    </source>
</evidence>
<dbReference type="Proteomes" id="UP000253370">
    <property type="component" value="Unassembled WGS sequence"/>
</dbReference>
<dbReference type="SMART" id="SM00487">
    <property type="entry name" value="DEXDc"/>
    <property type="match status" value="1"/>
</dbReference>
<dbReference type="PROSITE" id="PS51194">
    <property type="entry name" value="HELICASE_CTER"/>
    <property type="match status" value="1"/>
</dbReference>
<evidence type="ECO:0000256" key="2">
    <source>
        <dbReference type="ARBA" id="ARBA00022801"/>
    </source>
</evidence>
<keyword evidence="3 11" id="KW-0347">Helicase</keyword>
<dbReference type="PANTHER" id="PTHR47959">
    <property type="entry name" value="ATP-DEPENDENT RNA HELICASE RHLE-RELATED"/>
    <property type="match status" value="1"/>
</dbReference>
<comment type="similarity">
    <text evidence="5">Belongs to the DEAD box helicase family.</text>
</comment>
<dbReference type="OrthoDB" id="9805696at2"/>
<dbReference type="GO" id="GO:0005524">
    <property type="term" value="F:ATP binding"/>
    <property type="evidence" value="ECO:0007669"/>
    <property type="project" value="UniProtKB-KW"/>
</dbReference>